<dbReference type="SUPFAM" id="SSF56784">
    <property type="entry name" value="HAD-like"/>
    <property type="match status" value="1"/>
</dbReference>
<dbReference type="EMBL" id="MFJL01000015">
    <property type="protein sequence ID" value="OGG16076.1"/>
    <property type="molecule type" value="Genomic_DNA"/>
</dbReference>
<dbReference type="Proteomes" id="UP000176923">
    <property type="component" value="Unassembled WGS sequence"/>
</dbReference>
<evidence type="ECO:0000313" key="2">
    <source>
        <dbReference type="Proteomes" id="UP000176923"/>
    </source>
</evidence>
<sequence>MSLRLEQTGRSQTERVPYPPLYAYLFDVDGVLTNPWTKKVEKVELFIQLEKRLGMGMIICLNSGRAQNFLEQEILDPLKNRLNDTSLMNNVVAIGEKGGVLIVHDTSGRRTVQIEKDLQVPQSIQNKVKTLLGEKYSDTMFYDDTKQTMVTLEVLPAAQMGGKTPDDFKRAQKKLCADLQAILDGAGLSSQFRVDPTGIATDVESVLAGKAHGAEIFIRYLNDRGIRPDQFKCFGDSKSDIEMHKRLKELELPSEFIFVGNRENFDPAQKDGIIFISGEFNDTATLKYLSEEKFDYLQE</sequence>
<name>A0A1F5ZUB6_9BACT</name>
<comment type="caution">
    <text evidence="1">The sequence shown here is derived from an EMBL/GenBank/DDBJ whole genome shotgun (WGS) entry which is preliminary data.</text>
</comment>
<evidence type="ECO:0000313" key="1">
    <source>
        <dbReference type="EMBL" id="OGG16076.1"/>
    </source>
</evidence>
<reference evidence="1 2" key="1">
    <citation type="journal article" date="2016" name="Nat. Commun.">
        <title>Thousands of microbial genomes shed light on interconnected biogeochemical processes in an aquifer system.</title>
        <authorList>
            <person name="Anantharaman K."/>
            <person name="Brown C.T."/>
            <person name="Hug L.A."/>
            <person name="Sharon I."/>
            <person name="Castelle C.J."/>
            <person name="Probst A.J."/>
            <person name="Thomas B.C."/>
            <person name="Singh A."/>
            <person name="Wilkins M.J."/>
            <person name="Karaoz U."/>
            <person name="Brodie E.L."/>
            <person name="Williams K.H."/>
            <person name="Hubbard S.S."/>
            <person name="Banfield J.F."/>
        </authorList>
    </citation>
    <scope>NUCLEOTIDE SEQUENCE [LARGE SCALE GENOMIC DNA]</scope>
</reference>
<accession>A0A1F5ZUB6</accession>
<dbReference type="Gene3D" id="3.40.50.1000">
    <property type="entry name" value="HAD superfamily/HAD-like"/>
    <property type="match status" value="1"/>
</dbReference>
<proteinExistence type="predicted"/>
<dbReference type="STRING" id="1798382.A3D77_02055"/>
<organism evidence="1 2">
    <name type="scientific">Candidatus Gottesmanbacteria bacterium RIFCSPHIGHO2_02_FULL_39_11</name>
    <dbReference type="NCBI Taxonomy" id="1798382"/>
    <lineage>
        <taxon>Bacteria</taxon>
        <taxon>Candidatus Gottesmaniibacteriota</taxon>
    </lineage>
</organism>
<evidence type="ECO:0008006" key="3">
    <source>
        <dbReference type="Google" id="ProtNLM"/>
    </source>
</evidence>
<dbReference type="InterPro" id="IPR036412">
    <property type="entry name" value="HAD-like_sf"/>
</dbReference>
<dbReference type="AlphaFoldDB" id="A0A1F5ZUB6"/>
<protein>
    <recommendedName>
        <fullName evidence="3">Sucrose phosphatase-like domain-containing protein</fullName>
    </recommendedName>
</protein>
<gene>
    <name evidence="1" type="ORF">A3D77_02055</name>
</gene>
<dbReference type="InterPro" id="IPR023214">
    <property type="entry name" value="HAD_sf"/>
</dbReference>
<dbReference type="Gene3D" id="3.90.1070.10">
    <property type="match status" value="1"/>
</dbReference>